<name>A0ABS5JVY2_9BACT</name>
<evidence type="ECO:0000256" key="2">
    <source>
        <dbReference type="ARBA" id="ARBA00022676"/>
    </source>
</evidence>
<dbReference type="EMBL" id="JAGUCO010000008">
    <property type="protein sequence ID" value="MBS2099066.1"/>
    <property type="molecule type" value="Genomic_DNA"/>
</dbReference>
<feature type="transmembrane region" description="Helical" evidence="4">
    <location>
        <begin position="305"/>
        <end position="324"/>
    </location>
</feature>
<dbReference type="SUPFAM" id="SSF53448">
    <property type="entry name" value="Nucleotide-diphospho-sugar transferases"/>
    <property type="match status" value="1"/>
</dbReference>
<evidence type="ECO:0000313" key="7">
    <source>
        <dbReference type="Proteomes" id="UP000708576"/>
    </source>
</evidence>
<keyword evidence="7" id="KW-1185">Reference proteome</keyword>
<gene>
    <name evidence="6" type="ORF">KEM10_12310</name>
</gene>
<organism evidence="6 7">
    <name type="scientific">Carboxylicivirga linearis</name>
    <dbReference type="NCBI Taxonomy" id="1628157"/>
    <lineage>
        <taxon>Bacteria</taxon>
        <taxon>Pseudomonadati</taxon>
        <taxon>Bacteroidota</taxon>
        <taxon>Bacteroidia</taxon>
        <taxon>Marinilabiliales</taxon>
        <taxon>Marinilabiliaceae</taxon>
        <taxon>Carboxylicivirga</taxon>
    </lineage>
</organism>
<evidence type="ECO:0000256" key="4">
    <source>
        <dbReference type="SAM" id="Phobius"/>
    </source>
</evidence>
<keyword evidence="4" id="KW-0812">Transmembrane</keyword>
<sequence>MKSKYFVSVIMPIRNEAEGIEHTLKTLLEQDYPQNRMEIIIADGQSDDGTIEIVKAFASQYPLIKLINNEQRIVPTGLNKAINISNGEVIIRVDAHSVYPQNYISRLVEALDEYQADNVGCVIETIPYNNTSLSKAIAIALSSPFGVGNSSFRVGVEKPVEVDTVPFGCFRRDVFDQVGLFDEDLVRNQDDEFNARMRKNGKKILLIPDLKCQYTARKNLKQLRRMLFQYGLFKPLVNYKLKEVSTLRQLVPLLLIIYTVLGFVLSFIHPLIAVLYTIGLMFYLIALLMVSLVQALKHSKILSMWFYLFLSYPSMHYSYGWGYIVGLRKLLTGCKKSVEFTISR</sequence>
<keyword evidence="4" id="KW-1133">Transmembrane helix</keyword>
<accession>A0ABS5JVY2</accession>
<dbReference type="PANTHER" id="PTHR43630">
    <property type="entry name" value="POLY-BETA-1,6-N-ACETYL-D-GLUCOSAMINE SYNTHASE"/>
    <property type="match status" value="1"/>
</dbReference>
<evidence type="ECO:0000313" key="6">
    <source>
        <dbReference type="EMBL" id="MBS2099066.1"/>
    </source>
</evidence>
<evidence type="ECO:0000259" key="5">
    <source>
        <dbReference type="Pfam" id="PF00535"/>
    </source>
</evidence>
<comment type="caution">
    <text evidence="6">The sequence shown here is derived from an EMBL/GenBank/DDBJ whole genome shotgun (WGS) entry which is preliminary data.</text>
</comment>
<feature type="domain" description="Glycosyltransferase 2-like" evidence="5">
    <location>
        <begin position="8"/>
        <end position="178"/>
    </location>
</feature>
<dbReference type="PANTHER" id="PTHR43630:SF1">
    <property type="entry name" value="POLY-BETA-1,6-N-ACETYL-D-GLUCOSAMINE SYNTHASE"/>
    <property type="match status" value="1"/>
</dbReference>
<feature type="transmembrane region" description="Helical" evidence="4">
    <location>
        <begin position="274"/>
        <end position="293"/>
    </location>
</feature>
<proteinExistence type="inferred from homology"/>
<protein>
    <submittedName>
        <fullName evidence="6">Glycosyltransferase family 2 protein</fullName>
    </submittedName>
</protein>
<evidence type="ECO:0000256" key="1">
    <source>
        <dbReference type="ARBA" id="ARBA00006739"/>
    </source>
</evidence>
<dbReference type="RefSeq" id="WP_212216312.1">
    <property type="nucleotide sequence ID" value="NZ_JAGUCO010000008.1"/>
</dbReference>
<dbReference type="Pfam" id="PF00535">
    <property type="entry name" value="Glycos_transf_2"/>
    <property type="match status" value="1"/>
</dbReference>
<dbReference type="InterPro" id="IPR029044">
    <property type="entry name" value="Nucleotide-diphossugar_trans"/>
</dbReference>
<reference evidence="6 7" key="1">
    <citation type="journal article" date="2015" name="Int. J. Syst. Evol. Microbiol.">
        <title>Carboxylicivirga linearis sp. nov., isolated from a sea cucumber culture pond.</title>
        <authorList>
            <person name="Wang F.Q."/>
            <person name="Zhou Y.X."/>
            <person name="Lin X.Z."/>
            <person name="Chen G.J."/>
            <person name="Du Z.J."/>
        </authorList>
    </citation>
    <scope>NUCLEOTIDE SEQUENCE [LARGE SCALE GENOMIC DNA]</scope>
    <source>
        <strain evidence="6 7">FB218</strain>
    </source>
</reference>
<dbReference type="InterPro" id="IPR001173">
    <property type="entry name" value="Glyco_trans_2-like"/>
</dbReference>
<comment type="similarity">
    <text evidence="1">Belongs to the glycosyltransferase 2 family.</text>
</comment>
<feature type="transmembrane region" description="Helical" evidence="4">
    <location>
        <begin position="250"/>
        <end position="268"/>
    </location>
</feature>
<dbReference type="Proteomes" id="UP000708576">
    <property type="component" value="Unassembled WGS sequence"/>
</dbReference>
<keyword evidence="2" id="KW-0328">Glycosyltransferase</keyword>
<keyword evidence="3" id="KW-0808">Transferase</keyword>
<dbReference type="CDD" id="cd02525">
    <property type="entry name" value="Succinoglycan_BP_ExoA"/>
    <property type="match status" value="1"/>
</dbReference>
<dbReference type="Gene3D" id="3.90.550.10">
    <property type="entry name" value="Spore Coat Polysaccharide Biosynthesis Protein SpsA, Chain A"/>
    <property type="match status" value="1"/>
</dbReference>
<evidence type="ECO:0000256" key="3">
    <source>
        <dbReference type="ARBA" id="ARBA00022679"/>
    </source>
</evidence>
<keyword evidence="4" id="KW-0472">Membrane</keyword>